<dbReference type="NCBIfam" id="TIGR01017">
    <property type="entry name" value="rpsD_bact"/>
    <property type="match status" value="1"/>
</dbReference>
<evidence type="ECO:0000256" key="5">
    <source>
        <dbReference type="ARBA" id="ARBA00023274"/>
    </source>
</evidence>
<dbReference type="FunFam" id="3.10.290.10:FF:000001">
    <property type="entry name" value="30S ribosomal protein S4"/>
    <property type="match status" value="1"/>
</dbReference>
<keyword evidence="11" id="KW-1185">Reference proteome</keyword>
<evidence type="ECO:0000256" key="1">
    <source>
        <dbReference type="ARBA" id="ARBA00007465"/>
    </source>
</evidence>
<keyword evidence="3 7" id="KW-0694">RNA-binding</keyword>
<reference evidence="10 11" key="1">
    <citation type="submission" date="2018-05" db="EMBL/GenBank/DDBJ databases">
        <title>Candidatus Cardinium hertigii Genome Assembly.</title>
        <authorList>
            <person name="Showmaker K.C."/>
            <person name="Walden K.O."/>
            <person name="Fields C.J."/>
            <person name="Lambert K.N."/>
            <person name="Hudson M.E."/>
        </authorList>
    </citation>
    <scope>NUCLEOTIDE SEQUENCE [LARGE SCALE GENOMIC DNA]</scope>
    <source>
        <strain evidence="11">cHgTN10</strain>
    </source>
</reference>
<dbReference type="CDD" id="cd00165">
    <property type="entry name" value="S4"/>
    <property type="match status" value="1"/>
</dbReference>
<evidence type="ECO:0000313" key="11">
    <source>
        <dbReference type="Proteomes" id="UP000245872"/>
    </source>
</evidence>
<evidence type="ECO:0000256" key="3">
    <source>
        <dbReference type="ARBA" id="ARBA00022884"/>
    </source>
</evidence>
<accession>A0A2Z3LI53</accession>
<dbReference type="Pfam" id="PF00163">
    <property type="entry name" value="Ribosomal_S4"/>
    <property type="match status" value="1"/>
</dbReference>
<evidence type="ECO:0000256" key="7">
    <source>
        <dbReference type="HAMAP-Rule" id="MF_01306"/>
    </source>
</evidence>
<dbReference type="Gene3D" id="3.10.290.10">
    <property type="entry name" value="RNA-binding S4 domain"/>
    <property type="match status" value="1"/>
</dbReference>
<dbReference type="PANTHER" id="PTHR11831">
    <property type="entry name" value="30S 40S RIBOSOMAL PROTEIN"/>
    <property type="match status" value="1"/>
</dbReference>
<dbReference type="KEGG" id="cher:DK880_00412"/>
<evidence type="ECO:0000313" key="10">
    <source>
        <dbReference type="EMBL" id="AWN81740.1"/>
    </source>
</evidence>
<proteinExistence type="inferred from homology"/>
<dbReference type="SMART" id="SM00363">
    <property type="entry name" value="S4"/>
    <property type="match status" value="1"/>
</dbReference>
<comment type="subunit">
    <text evidence="7">Part of the 30S ribosomal subunit. Contacts protein S5. The interaction surface between S4 and S5 is involved in control of translational fidelity.</text>
</comment>
<dbReference type="InterPro" id="IPR022801">
    <property type="entry name" value="Ribosomal_uS4"/>
</dbReference>
<dbReference type="PROSITE" id="PS50889">
    <property type="entry name" value="S4"/>
    <property type="match status" value="1"/>
</dbReference>
<dbReference type="AlphaFoldDB" id="A0A2Z3LI53"/>
<name>A0A2Z3LI53_9BACT</name>
<dbReference type="GO" id="GO:0019843">
    <property type="term" value="F:rRNA binding"/>
    <property type="evidence" value="ECO:0007669"/>
    <property type="project" value="UniProtKB-UniRule"/>
</dbReference>
<dbReference type="RefSeq" id="WP_109997166.1">
    <property type="nucleotide sequence ID" value="NZ_CP029619.1"/>
</dbReference>
<evidence type="ECO:0000259" key="9">
    <source>
        <dbReference type="SMART" id="SM01390"/>
    </source>
</evidence>
<dbReference type="GO" id="GO:0042274">
    <property type="term" value="P:ribosomal small subunit biogenesis"/>
    <property type="evidence" value="ECO:0007669"/>
    <property type="project" value="TreeGrafter"/>
</dbReference>
<comment type="function">
    <text evidence="7">With S5 and S12 plays an important role in translational accuracy.</text>
</comment>
<dbReference type="Gene3D" id="1.10.1050.10">
    <property type="entry name" value="Ribosomal Protein S4 Delta 41, Chain A, domain 1"/>
    <property type="match status" value="1"/>
</dbReference>
<keyword evidence="4 7" id="KW-0689">Ribosomal protein</keyword>
<sequence>MARYHGPRARIARRYNDPIFGLSINKVLQKKNYAPGQHGKGRKRRSPFALQLIEKQKAKYTYGLLERPFYNLFVKAAKSKGITGEVMLQRLEARLDNTVYRLGIASTRREARQLTTHRHITVNGKVVNIPSYTLKPGDLVGVAQKSKEMEVITTNVTNHPSTKYNWLEWDAPSMVGKFVTFPQRSDIPEKINERSIVELYSK</sequence>
<keyword evidence="5 7" id="KW-0687">Ribonucleoprotein</keyword>
<evidence type="ECO:0000256" key="2">
    <source>
        <dbReference type="ARBA" id="ARBA00022730"/>
    </source>
</evidence>
<evidence type="ECO:0000256" key="4">
    <source>
        <dbReference type="ARBA" id="ARBA00022980"/>
    </source>
</evidence>
<feature type="domain" description="RNA-binding S4" evidence="8">
    <location>
        <begin position="93"/>
        <end position="157"/>
    </location>
</feature>
<gene>
    <name evidence="7 10" type="primary">rpsD</name>
    <name evidence="10" type="ORF">DK880_00412</name>
</gene>
<organism evidence="10 11">
    <name type="scientific">Candidatus Cardinium hertigii</name>
    <dbReference type="NCBI Taxonomy" id="247481"/>
    <lineage>
        <taxon>Bacteria</taxon>
        <taxon>Pseudomonadati</taxon>
        <taxon>Bacteroidota</taxon>
        <taxon>Cytophagia</taxon>
        <taxon>Cytophagales</taxon>
        <taxon>Amoebophilaceae</taxon>
        <taxon>Candidatus Cardinium</taxon>
    </lineage>
</organism>
<dbReference type="NCBIfam" id="NF003717">
    <property type="entry name" value="PRK05327.1"/>
    <property type="match status" value="1"/>
</dbReference>
<feature type="domain" description="Small ribosomal subunit protein uS4 N-terminal" evidence="9">
    <location>
        <begin position="3"/>
        <end position="92"/>
    </location>
</feature>
<evidence type="ECO:0000256" key="6">
    <source>
        <dbReference type="ARBA" id="ARBA00035254"/>
    </source>
</evidence>
<dbReference type="PANTHER" id="PTHR11831:SF4">
    <property type="entry name" value="SMALL RIBOSOMAL SUBUNIT PROTEIN US4M"/>
    <property type="match status" value="1"/>
</dbReference>
<dbReference type="Pfam" id="PF01479">
    <property type="entry name" value="S4"/>
    <property type="match status" value="1"/>
</dbReference>
<dbReference type="SMART" id="SM01390">
    <property type="entry name" value="Ribosomal_S4"/>
    <property type="match status" value="1"/>
</dbReference>
<dbReference type="OrthoDB" id="9803672at2"/>
<dbReference type="InterPro" id="IPR001912">
    <property type="entry name" value="Ribosomal_uS4_N"/>
</dbReference>
<dbReference type="InterPro" id="IPR002942">
    <property type="entry name" value="S4_RNA-bd"/>
</dbReference>
<comment type="similarity">
    <text evidence="1 7">Belongs to the universal ribosomal protein uS4 family.</text>
</comment>
<comment type="function">
    <text evidence="7">One of the primary rRNA binding proteins, it binds directly to 16S rRNA where it nucleates assembly of the body of the 30S subunit.</text>
</comment>
<dbReference type="GO" id="GO:0006412">
    <property type="term" value="P:translation"/>
    <property type="evidence" value="ECO:0007669"/>
    <property type="project" value="UniProtKB-UniRule"/>
</dbReference>
<dbReference type="EMBL" id="CP029619">
    <property type="protein sequence ID" value="AWN81740.1"/>
    <property type="molecule type" value="Genomic_DNA"/>
</dbReference>
<dbReference type="GO" id="GO:0015935">
    <property type="term" value="C:small ribosomal subunit"/>
    <property type="evidence" value="ECO:0007669"/>
    <property type="project" value="InterPro"/>
</dbReference>
<dbReference type="InterPro" id="IPR036986">
    <property type="entry name" value="S4_RNA-bd_sf"/>
</dbReference>
<dbReference type="InterPro" id="IPR005709">
    <property type="entry name" value="Ribosomal_uS4_bac-type"/>
</dbReference>
<dbReference type="SUPFAM" id="SSF55174">
    <property type="entry name" value="Alpha-L RNA-binding motif"/>
    <property type="match status" value="1"/>
</dbReference>
<dbReference type="GO" id="GO:0003735">
    <property type="term" value="F:structural constituent of ribosome"/>
    <property type="evidence" value="ECO:0007669"/>
    <property type="project" value="InterPro"/>
</dbReference>
<evidence type="ECO:0000259" key="8">
    <source>
        <dbReference type="SMART" id="SM00363"/>
    </source>
</evidence>
<protein>
    <recommendedName>
        <fullName evidence="6 7">Small ribosomal subunit protein uS4</fullName>
    </recommendedName>
</protein>
<keyword evidence="2 7" id="KW-0699">rRNA-binding</keyword>
<dbReference type="Proteomes" id="UP000245872">
    <property type="component" value="Chromosome"/>
</dbReference>
<dbReference type="HAMAP" id="MF_01306_B">
    <property type="entry name" value="Ribosomal_uS4_B"/>
    <property type="match status" value="1"/>
</dbReference>